<dbReference type="NCBIfam" id="TIGR03604">
    <property type="entry name" value="TOMM_cyclo_SagD"/>
    <property type="match status" value="1"/>
</dbReference>
<gene>
    <name evidence="2" type="ORF">ACFPFM_42320</name>
</gene>
<evidence type="ECO:0000313" key="2">
    <source>
        <dbReference type="EMBL" id="MFC5060388.1"/>
    </source>
</evidence>
<name>A0ABV9YDQ6_9PSEU</name>
<dbReference type="Gene3D" id="3.30.40.250">
    <property type="match status" value="1"/>
</dbReference>
<evidence type="ECO:0000313" key="3">
    <source>
        <dbReference type="Proteomes" id="UP001595833"/>
    </source>
</evidence>
<dbReference type="InterPro" id="IPR003776">
    <property type="entry name" value="YcaO-like_dom"/>
</dbReference>
<dbReference type="Proteomes" id="UP001595833">
    <property type="component" value="Unassembled WGS sequence"/>
</dbReference>
<dbReference type="NCBIfam" id="TIGR03882">
    <property type="entry name" value="cyclo_dehyd_2"/>
    <property type="match status" value="1"/>
</dbReference>
<dbReference type="InterPro" id="IPR022291">
    <property type="entry name" value="Bacteriocin_synth_cyclodeHase"/>
</dbReference>
<sequence length="574" mass="61481">MSAGSGPVEVLELVDYTIGDLDLVGADGPVLPVRFDGALVLVGPVFGGDGGGVCVRCAEDARLAALGGSVPRGDRRMRLGGLASPALRPLLALLVDRVLAAPDAHRDRVLALRTDLATTGEHRVRPRPGGCPTCGPLPEDSPGTATVVRAPVPVAPGTLRGPNPLTAGDALHRELFDLRHGPVGGMHRIGDLAVAAVSAELVGGQAGFGRTADYAEAERVALYEAVERHAGLRPRRVTTVLEASYAELAESAGHALDPTRLGLPDHASPHVVPYRPDTRTRWVHGWSYTRGRPVAVPEHVAYWGPAEGPRFVDETSNGCGTGNSLTEAVLHGLFEVAERDAFLVAWYGRSPLPRLRVRDEVTAHVADRLEQLGYDLELYDATNDLGVPSVLSLARCTRPRPRLPRAFFAAGAGLDPDAAMRSAAAEVVMDVEAGAKRCRTEPGDFDPDRLRRLLADPRLVRTMDDHVNVNGLPEAADRYDFLVPGPEVDPVAPDVPRDDLDALLEHYVRRWAALDLEVIAVDQSDPVVRDRLGLHSAKVIVPGAVPMTFGELNRRTHGLPRLRLAGPPLPHPFP</sequence>
<dbReference type="PANTHER" id="PTHR37809:SF1">
    <property type="entry name" value="RIBOSOMAL PROTEIN S12 METHYLTHIOTRANSFERASE ACCESSORY FACTOR YCAO"/>
    <property type="match status" value="1"/>
</dbReference>
<dbReference type="Pfam" id="PF02624">
    <property type="entry name" value="YcaO"/>
    <property type="match status" value="1"/>
</dbReference>
<dbReference type="Gene3D" id="3.30.1330.230">
    <property type="match status" value="1"/>
</dbReference>
<dbReference type="RefSeq" id="WP_344037358.1">
    <property type="nucleotide sequence ID" value="NZ_BAAAKE010000007.1"/>
</dbReference>
<accession>A0ABV9YDQ6</accession>
<reference evidence="3" key="1">
    <citation type="journal article" date="2019" name="Int. J. Syst. Evol. Microbiol.">
        <title>The Global Catalogue of Microorganisms (GCM) 10K type strain sequencing project: providing services to taxonomists for standard genome sequencing and annotation.</title>
        <authorList>
            <consortium name="The Broad Institute Genomics Platform"/>
            <consortium name="The Broad Institute Genome Sequencing Center for Infectious Disease"/>
            <person name="Wu L."/>
            <person name="Ma J."/>
        </authorList>
    </citation>
    <scope>NUCLEOTIDE SEQUENCE [LARGE SCALE GENOMIC DNA]</scope>
    <source>
        <strain evidence="3">KCTC 12848</strain>
    </source>
</reference>
<dbReference type="PANTHER" id="PTHR37809">
    <property type="entry name" value="RIBOSOMAL PROTEIN S12 METHYLTHIOTRANSFERASE ACCESSORY FACTOR YCAO"/>
    <property type="match status" value="1"/>
</dbReference>
<protein>
    <submittedName>
        <fullName evidence="2">TOMM leader peptide-binding protein</fullName>
    </submittedName>
</protein>
<proteinExistence type="predicted"/>
<comment type="caution">
    <text evidence="2">The sequence shown here is derived from an EMBL/GenBank/DDBJ whole genome shotgun (WGS) entry which is preliminary data.</text>
</comment>
<dbReference type="EMBL" id="JBHSJB010000053">
    <property type="protein sequence ID" value="MFC5060388.1"/>
    <property type="molecule type" value="Genomic_DNA"/>
</dbReference>
<dbReference type="PROSITE" id="PS51664">
    <property type="entry name" value="YCAO"/>
    <property type="match status" value="1"/>
</dbReference>
<dbReference type="InterPro" id="IPR027624">
    <property type="entry name" value="TOMM_cyclo_SagD"/>
</dbReference>
<organism evidence="2 3">
    <name type="scientific">Saccharothrix xinjiangensis</name>
    <dbReference type="NCBI Taxonomy" id="204798"/>
    <lineage>
        <taxon>Bacteria</taxon>
        <taxon>Bacillati</taxon>
        <taxon>Actinomycetota</taxon>
        <taxon>Actinomycetes</taxon>
        <taxon>Pseudonocardiales</taxon>
        <taxon>Pseudonocardiaceae</taxon>
        <taxon>Saccharothrix</taxon>
    </lineage>
</organism>
<evidence type="ECO:0000259" key="1">
    <source>
        <dbReference type="PROSITE" id="PS51664"/>
    </source>
</evidence>
<dbReference type="Gene3D" id="3.30.160.660">
    <property type="match status" value="1"/>
</dbReference>
<keyword evidence="3" id="KW-1185">Reference proteome</keyword>
<feature type="domain" description="YcaO" evidence="1">
    <location>
        <begin position="207"/>
        <end position="574"/>
    </location>
</feature>